<evidence type="ECO:0000259" key="1">
    <source>
        <dbReference type="Pfam" id="PF17836"/>
    </source>
</evidence>
<evidence type="ECO:0000313" key="2">
    <source>
        <dbReference type="EMBL" id="MST71155.1"/>
    </source>
</evidence>
<dbReference type="Gene3D" id="2.160.10.10">
    <property type="entry name" value="Hexapeptide repeat proteins"/>
    <property type="match status" value="1"/>
</dbReference>
<dbReference type="InterPro" id="IPR011004">
    <property type="entry name" value="Trimer_LpxA-like_sf"/>
</dbReference>
<protein>
    <recommendedName>
        <fullName evidence="1">PglD N-terminal domain-containing protein</fullName>
    </recommendedName>
</protein>
<reference evidence="2 3" key="1">
    <citation type="submission" date="2019-08" db="EMBL/GenBank/DDBJ databases">
        <title>In-depth cultivation of the pig gut microbiome towards novel bacterial diversity and tailored functional studies.</title>
        <authorList>
            <person name="Wylensek D."/>
            <person name="Hitch T.C.A."/>
            <person name="Clavel T."/>
        </authorList>
    </citation>
    <scope>NUCLEOTIDE SEQUENCE [LARGE SCALE GENOMIC DNA]</scope>
    <source>
        <strain evidence="2 3">WCA-MUC-591-APC-4B</strain>
    </source>
</reference>
<feature type="domain" description="PglD N-terminal" evidence="1">
    <location>
        <begin position="4"/>
        <end position="70"/>
    </location>
</feature>
<dbReference type="Pfam" id="PF17836">
    <property type="entry name" value="PglD_N"/>
    <property type="match status" value="1"/>
</dbReference>
<dbReference type="Gene3D" id="3.40.50.20">
    <property type="match status" value="1"/>
</dbReference>
<dbReference type="SUPFAM" id="SSF51161">
    <property type="entry name" value="Trimeric LpxA-like enzymes"/>
    <property type="match status" value="1"/>
</dbReference>
<dbReference type="PANTHER" id="PTHR43300:SF7">
    <property type="entry name" value="UDP-N-ACETYLBACILLOSAMINE N-ACETYLTRANSFERASE"/>
    <property type="match status" value="1"/>
</dbReference>
<organism evidence="2 3">
    <name type="scientific">Mogibacterium kristiansenii</name>
    <dbReference type="NCBI Taxonomy" id="2606708"/>
    <lineage>
        <taxon>Bacteria</taxon>
        <taxon>Bacillati</taxon>
        <taxon>Bacillota</taxon>
        <taxon>Clostridia</taxon>
        <taxon>Peptostreptococcales</taxon>
        <taxon>Anaerovoracaceae</taxon>
        <taxon>Mogibacterium</taxon>
    </lineage>
</organism>
<proteinExistence type="predicted"/>
<dbReference type="PANTHER" id="PTHR43300">
    <property type="entry name" value="ACETYLTRANSFERASE"/>
    <property type="match status" value="1"/>
</dbReference>
<dbReference type="InterPro" id="IPR050179">
    <property type="entry name" value="Trans_hexapeptide_repeat"/>
</dbReference>
<dbReference type="AlphaFoldDB" id="A0A6N7XM69"/>
<accession>A0A6N7XM69</accession>
<dbReference type="RefSeq" id="WP_154554717.1">
    <property type="nucleotide sequence ID" value="NZ_VUNA01000015.1"/>
</dbReference>
<keyword evidence="3" id="KW-1185">Reference proteome</keyword>
<dbReference type="Proteomes" id="UP000469424">
    <property type="component" value="Unassembled WGS sequence"/>
</dbReference>
<sequence>MNKKLIILGSGGYGRTVYDMAEQRGYLITVLDDADEEYPLASFACYIDDDTEFIPAFGNNKFRLQWINKIEEAGGKLATLIHPSAYVSPKAQVSSGCVVLPGSIVNTGSIVGKGCIINLGATVDHDVVIEDGAHLCVRCIVKGENRISCCEKIEAGEIIERATRV</sequence>
<comment type="caution">
    <text evidence="2">The sequence shown here is derived from an EMBL/GenBank/DDBJ whole genome shotgun (WGS) entry which is preliminary data.</text>
</comment>
<dbReference type="InterPro" id="IPR041561">
    <property type="entry name" value="PglD_N"/>
</dbReference>
<name>A0A6N7XM69_9FIRM</name>
<gene>
    <name evidence="2" type="ORF">FYJ65_07480</name>
</gene>
<dbReference type="EMBL" id="VUNA01000015">
    <property type="protein sequence ID" value="MST71155.1"/>
    <property type="molecule type" value="Genomic_DNA"/>
</dbReference>
<evidence type="ECO:0000313" key="3">
    <source>
        <dbReference type="Proteomes" id="UP000469424"/>
    </source>
</evidence>